<evidence type="ECO:0000313" key="2">
    <source>
        <dbReference type="EMBL" id="OIJ06774.1"/>
    </source>
</evidence>
<keyword evidence="4" id="KW-1185">Reference proteome</keyword>
<accession>A0A1S2L388</accession>
<reference evidence="3 4" key="3">
    <citation type="journal article" date="2019" name="Int. J. Syst. Evol. Microbiol.">
        <title>Anaerobacillus isosaccharinicus sp. nov., an alkaliphilic bacterium which degrades isosaccharinic acid.</title>
        <authorList>
            <person name="Bassil N.M."/>
            <person name="Lloyd J.R."/>
        </authorList>
    </citation>
    <scope>NUCLEOTIDE SEQUENCE [LARGE SCALE GENOMIC DNA]</scope>
    <source>
        <strain evidence="3 4">NB2006</strain>
    </source>
</reference>
<feature type="transmembrane region" description="Helical" evidence="1">
    <location>
        <begin position="42"/>
        <end position="60"/>
    </location>
</feature>
<keyword evidence="1" id="KW-1133">Transmembrane helix</keyword>
<dbReference type="AlphaFoldDB" id="A0A1S2L388"/>
<reference evidence="3 4" key="2">
    <citation type="journal article" date="2017" name="Genome Announc.">
        <title>Draft Genome Sequences of Four Alkaliphilic Bacteria Belonging to the Anaerobacillus Genus.</title>
        <authorList>
            <person name="Bassil N.M."/>
            <person name="Lloyd J.R."/>
        </authorList>
    </citation>
    <scope>NUCLEOTIDE SEQUENCE [LARGE SCALE GENOMIC DNA]</scope>
    <source>
        <strain evidence="3 4">NB2006</strain>
    </source>
</reference>
<dbReference type="RefSeq" id="WP_071318884.1">
    <property type="nucleotide sequence ID" value="NZ_CP063356.2"/>
</dbReference>
<proteinExistence type="predicted"/>
<keyword evidence="1" id="KW-0472">Membrane</keyword>
<evidence type="ECO:0000256" key="1">
    <source>
        <dbReference type="SAM" id="Phobius"/>
    </source>
</evidence>
<organism evidence="2 4">
    <name type="scientific">Anaerobacillus isosaccharinicus</name>
    <dbReference type="NCBI Taxonomy" id="1532552"/>
    <lineage>
        <taxon>Bacteria</taxon>
        <taxon>Bacillati</taxon>
        <taxon>Bacillota</taxon>
        <taxon>Bacilli</taxon>
        <taxon>Bacillales</taxon>
        <taxon>Bacillaceae</taxon>
        <taxon>Anaerobacillus</taxon>
    </lineage>
</organism>
<dbReference type="EMBL" id="CP063356">
    <property type="protein sequence ID" value="QOY36885.1"/>
    <property type="molecule type" value="Genomic_DNA"/>
</dbReference>
<evidence type="ECO:0000313" key="3">
    <source>
        <dbReference type="EMBL" id="QOY36885.1"/>
    </source>
</evidence>
<keyword evidence="1" id="KW-0812">Transmembrane</keyword>
<gene>
    <name evidence="3" type="ORF">AWH56_004335</name>
    <name evidence="2" type="ORF">AWH56_20980</name>
</gene>
<reference evidence="3" key="4">
    <citation type="submission" date="2020-10" db="EMBL/GenBank/DDBJ databases">
        <authorList>
            <person name="Bassil N.M."/>
            <person name="Lloyd J.R."/>
        </authorList>
    </citation>
    <scope>NUCLEOTIDE SEQUENCE</scope>
    <source>
        <strain evidence="3">NB2006</strain>
    </source>
</reference>
<dbReference type="Proteomes" id="UP000180175">
    <property type="component" value="Chromosome"/>
</dbReference>
<evidence type="ECO:0000313" key="4">
    <source>
        <dbReference type="Proteomes" id="UP000180175"/>
    </source>
</evidence>
<protein>
    <submittedName>
        <fullName evidence="2">Uncharacterized protein</fullName>
    </submittedName>
</protein>
<dbReference type="EMBL" id="LQXD01000182">
    <property type="protein sequence ID" value="OIJ06774.1"/>
    <property type="molecule type" value="Genomic_DNA"/>
</dbReference>
<reference evidence="2 4" key="1">
    <citation type="submission" date="2016-10" db="EMBL/GenBank/DDBJ databases">
        <title>Draft genome sequences of four alkaliphilic bacteria belonging to the Anaerobacillus genus.</title>
        <authorList>
            <person name="Bassil N.M."/>
            <person name="Lloyd J.R."/>
        </authorList>
    </citation>
    <scope>NUCLEOTIDE SEQUENCE [LARGE SCALE GENOMIC DNA]</scope>
    <source>
        <strain evidence="2 4">NB2006</strain>
    </source>
</reference>
<dbReference type="KEGG" id="aia:AWH56_004335"/>
<name>A0A1S2L388_9BACI</name>
<sequence>MAQENLEPQGSANAESLSTRKEVFMSVTEAIVHLPKWENGGYLYAFSMMVIIIIAARVTVEILKKENQKGTN</sequence>